<dbReference type="InterPro" id="IPR000644">
    <property type="entry name" value="CBS_dom"/>
</dbReference>
<dbReference type="GO" id="GO:0030170">
    <property type="term" value="F:pyridoxal phosphate binding"/>
    <property type="evidence" value="ECO:0007669"/>
    <property type="project" value="TreeGrafter"/>
</dbReference>
<evidence type="ECO:0000256" key="7">
    <source>
        <dbReference type="ARBA" id="ARBA00051587"/>
    </source>
</evidence>
<dbReference type="eggNOG" id="COG0399">
    <property type="taxonomic scope" value="Bacteria"/>
</dbReference>
<evidence type="ECO:0000256" key="2">
    <source>
        <dbReference type="ARBA" id="ARBA00005125"/>
    </source>
</evidence>
<dbReference type="InterPro" id="IPR015422">
    <property type="entry name" value="PyrdxlP-dep_Trfase_small"/>
</dbReference>
<keyword evidence="14" id="KW-1185">Reference proteome</keyword>
<gene>
    <name evidence="13" type="ORF">QWE_11271</name>
</gene>
<dbReference type="EC" id="2.6.1.102" evidence="8"/>
<keyword evidence="5 11" id="KW-0663">Pyridoxal phosphate</keyword>
<reference evidence="13 14" key="1">
    <citation type="journal article" date="2012" name="J. Bacteriol.">
        <title>Draft Genome Sequence of Agrobacterium albertimagni Strain AOL15.</title>
        <authorList>
            <person name="Trimble W.L."/>
            <person name="Phung le T."/>
            <person name="Meyer F."/>
            <person name="Gilbert J.A."/>
            <person name="Silver S."/>
        </authorList>
    </citation>
    <scope>NUCLEOTIDE SEQUENCE [LARGE SCALE GENOMIC DNA]</scope>
    <source>
        <strain evidence="13 14">AOL15</strain>
    </source>
</reference>
<keyword evidence="3" id="KW-0032">Aminotransferase</keyword>
<dbReference type="PANTHER" id="PTHR30244">
    <property type="entry name" value="TRANSAMINASE"/>
    <property type="match status" value="1"/>
</dbReference>
<dbReference type="STRING" id="1156935.QWE_11271"/>
<dbReference type="PROSITE" id="PS51371">
    <property type="entry name" value="CBS"/>
    <property type="match status" value="2"/>
</dbReference>
<evidence type="ECO:0000256" key="11">
    <source>
        <dbReference type="RuleBase" id="RU004508"/>
    </source>
</evidence>
<evidence type="ECO:0000256" key="6">
    <source>
        <dbReference type="ARBA" id="ARBA00037999"/>
    </source>
</evidence>
<dbReference type="InterPro" id="IPR046342">
    <property type="entry name" value="CBS_dom_sf"/>
</dbReference>
<dbReference type="FunFam" id="3.40.640.10:FF:000090">
    <property type="entry name" value="Pyridoxal phosphate-dependent aminotransferase"/>
    <property type="match status" value="1"/>
</dbReference>
<evidence type="ECO:0000256" key="8">
    <source>
        <dbReference type="ARBA" id="ARBA00066317"/>
    </source>
</evidence>
<proteinExistence type="inferred from homology"/>
<keyword evidence="4" id="KW-0808">Transferase</keyword>
<evidence type="ECO:0000313" key="14">
    <source>
        <dbReference type="Proteomes" id="UP000007123"/>
    </source>
</evidence>
<evidence type="ECO:0000256" key="9">
    <source>
        <dbReference type="ARBA" id="ARBA00074221"/>
    </source>
</evidence>
<comment type="similarity">
    <text evidence="6 11">Belongs to the DegT/DnrJ/EryC1 family.</text>
</comment>
<dbReference type="InterPro" id="IPR015424">
    <property type="entry name" value="PyrdxlP-dep_Trfase"/>
</dbReference>
<comment type="pathway">
    <text evidence="2">Bacterial outer membrane biogenesis; LPS O-antigen biosynthesis.</text>
</comment>
<sequence length="486" mass="53109">MSIAVLSLGESATVKEALARLNESGKGILLLIAGDGRFLRTVTDGDLRRLLLASGSLDETLSNLPRISSVTIPPRYTRQEALGLMQKHGINHLPVVDEANRVVDVLERSRIGEQILLSTPHMGDSELDFIAEAFETNWIAPLGPNVDAFERELAEKVGASHAVALSSGTAAIHLALIMLGVAPGDVVFCSTLTFAASANPIVYQGAEPVFIDSEPESWNMSPEALERALFEAYNAGRLPKAVIVVNLYGQSADMDPIIALCQRYGVPIVEDAAESLGASYKDKPSGTFGAMGIYSFNGNKIITTSGGGMLVTENEDFAKRARFYATQARDPAPHYQHSTIGYNYRMSNILAGVGRGQLRVLDERVNARRRVFNTYRSLLADLQWLHWMPEPSWSRSNHWLSVATLDDDSPIKAKDLITLLSADFIEARPVWKPMHLQPVFAECQYYPHHPASVSDSLFERGICLPSGSNMTDESIDRVVSAIKSVA</sequence>
<keyword evidence="10" id="KW-0129">CBS domain</keyword>
<protein>
    <recommendedName>
        <fullName evidence="9">GDP-perosamine synthase</fullName>
        <ecNumber evidence="8">2.6.1.102</ecNumber>
    </recommendedName>
</protein>
<comment type="caution">
    <text evidence="13">The sequence shown here is derived from an EMBL/GenBank/DDBJ whole genome shotgun (WGS) entry which is preliminary data.</text>
</comment>
<feature type="domain" description="CBS" evidence="12">
    <location>
        <begin position="64"/>
        <end position="125"/>
    </location>
</feature>
<dbReference type="GO" id="GO:0000271">
    <property type="term" value="P:polysaccharide biosynthetic process"/>
    <property type="evidence" value="ECO:0007669"/>
    <property type="project" value="TreeGrafter"/>
</dbReference>
<feature type="domain" description="CBS" evidence="12">
    <location>
        <begin position="1"/>
        <end position="59"/>
    </location>
</feature>
<dbReference type="AlphaFoldDB" id="K2Q2K5"/>
<dbReference type="RefSeq" id="WP_006726244.1">
    <property type="nucleotide sequence ID" value="NZ_ALJF01000009.1"/>
</dbReference>
<dbReference type="GO" id="GO:0102933">
    <property type="term" value="F:GDP-4-dehydro-6-deoxy-D-mannose-4-aminotransferase activity"/>
    <property type="evidence" value="ECO:0007669"/>
    <property type="project" value="UniProtKB-EC"/>
</dbReference>
<dbReference type="Pfam" id="PF00571">
    <property type="entry name" value="CBS"/>
    <property type="match status" value="2"/>
</dbReference>
<comment type="cofactor">
    <cofactor evidence="1">
        <name>pyridoxal 5'-phosphate</name>
        <dbReference type="ChEBI" id="CHEBI:597326"/>
    </cofactor>
</comment>
<evidence type="ECO:0000256" key="5">
    <source>
        <dbReference type="ARBA" id="ARBA00022898"/>
    </source>
</evidence>
<comment type="catalytic activity">
    <reaction evidence="7">
        <text>GDP-alpha-D-perosamine + 2-oxoglutarate = GDP-4-dehydro-alpha-D-rhamnose + L-glutamate</text>
        <dbReference type="Rhea" id="RHEA:36779"/>
        <dbReference type="ChEBI" id="CHEBI:16810"/>
        <dbReference type="ChEBI" id="CHEBI:29985"/>
        <dbReference type="ChEBI" id="CHEBI:57964"/>
        <dbReference type="ChEBI" id="CHEBI:73996"/>
        <dbReference type="EC" id="2.6.1.102"/>
    </reaction>
</comment>
<dbReference type="InterPro" id="IPR000653">
    <property type="entry name" value="DegT/StrS_aminotransferase"/>
</dbReference>
<evidence type="ECO:0000256" key="4">
    <source>
        <dbReference type="ARBA" id="ARBA00022679"/>
    </source>
</evidence>
<dbReference type="Gene3D" id="3.10.580.10">
    <property type="entry name" value="CBS-domain"/>
    <property type="match status" value="1"/>
</dbReference>
<dbReference type="SUPFAM" id="SSF53383">
    <property type="entry name" value="PLP-dependent transferases"/>
    <property type="match status" value="1"/>
</dbReference>
<name>K2Q2K5_9HYPH</name>
<accession>K2Q2K5</accession>
<evidence type="ECO:0000256" key="3">
    <source>
        <dbReference type="ARBA" id="ARBA00022576"/>
    </source>
</evidence>
<dbReference type="EMBL" id="ALJF01000009">
    <property type="protein sequence ID" value="EKF59375.1"/>
    <property type="molecule type" value="Genomic_DNA"/>
</dbReference>
<dbReference type="Gene3D" id="3.40.640.10">
    <property type="entry name" value="Type I PLP-dependent aspartate aminotransferase-like (Major domain)"/>
    <property type="match status" value="1"/>
</dbReference>
<dbReference type="PANTHER" id="PTHR30244:SF34">
    <property type="entry name" value="DTDP-4-AMINO-4,6-DIDEOXYGALACTOSE TRANSAMINASE"/>
    <property type="match status" value="1"/>
</dbReference>
<dbReference type="InterPro" id="IPR015421">
    <property type="entry name" value="PyrdxlP-dep_Trfase_major"/>
</dbReference>
<evidence type="ECO:0000256" key="1">
    <source>
        <dbReference type="ARBA" id="ARBA00001933"/>
    </source>
</evidence>
<dbReference type="Pfam" id="PF01041">
    <property type="entry name" value="DegT_DnrJ_EryC1"/>
    <property type="match status" value="1"/>
</dbReference>
<dbReference type="Proteomes" id="UP000007123">
    <property type="component" value="Unassembled WGS sequence"/>
</dbReference>
<dbReference type="PATRIC" id="fig|1156935.5.peg.2281"/>
<dbReference type="Gene3D" id="3.90.1150.10">
    <property type="entry name" value="Aspartate Aminotransferase, domain 1"/>
    <property type="match status" value="1"/>
</dbReference>
<evidence type="ECO:0000256" key="10">
    <source>
        <dbReference type="PROSITE-ProRule" id="PRU00703"/>
    </source>
</evidence>
<dbReference type="CDD" id="cd00616">
    <property type="entry name" value="AHBA_syn"/>
    <property type="match status" value="1"/>
</dbReference>
<evidence type="ECO:0000313" key="13">
    <source>
        <dbReference type="EMBL" id="EKF59375.1"/>
    </source>
</evidence>
<dbReference type="SUPFAM" id="SSF54631">
    <property type="entry name" value="CBS-domain pair"/>
    <property type="match status" value="1"/>
</dbReference>
<dbReference type="SMART" id="SM00116">
    <property type="entry name" value="CBS"/>
    <property type="match status" value="2"/>
</dbReference>
<dbReference type="OrthoDB" id="9768668at2"/>
<organism evidence="13 14">
    <name type="scientific">Agrobacterium albertimagni AOL15</name>
    <dbReference type="NCBI Taxonomy" id="1156935"/>
    <lineage>
        <taxon>Bacteria</taxon>
        <taxon>Pseudomonadati</taxon>
        <taxon>Pseudomonadota</taxon>
        <taxon>Alphaproteobacteria</taxon>
        <taxon>Hyphomicrobiales</taxon>
        <taxon>Rhizobiaceae</taxon>
        <taxon>Rhizobium/Agrobacterium group</taxon>
        <taxon>Agrobacterium</taxon>
    </lineage>
</organism>
<evidence type="ECO:0000259" key="12">
    <source>
        <dbReference type="PROSITE" id="PS51371"/>
    </source>
</evidence>